<evidence type="ECO:0000256" key="9">
    <source>
        <dbReference type="ARBA" id="ARBA00044878"/>
    </source>
</evidence>
<feature type="transmembrane region" description="Helical" evidence="25">
    <location>
        <begin position="358"/>
        <end position="382"/>
    </location>
</feature>
<evidence type="ECO:0000313" key="28">
    <source>
        <dbReference type="Proteomes" id="UP000806522"/>
    </source>
</evidence>
<evidence type="ECO:0000256" key="15">
    <source>
        <dbReference type="ARBA" id="ARBA00044899"/>
    </source>
</evidence>
<comment type="subcellular location">
    <subcellularLocation>
        <location evidence="1">Lysosome membrane</location>
        <topology evidence="1">Multi-pass membrane protein</topology>
    </subcellularLocation>
</comment>
<dbReference type="AlphaFoldDB" id="A0A9D5S7F5"/>
<keyword evidence="4 25" id="KW-0812">Transmembrane</keyword>
<dbReference type="InterPro" id="IPR011701">
    <property type="entry name" value="MFS"/>
</dbReference>
<feature type="transmembrane region" description="Helical" evidence="25">
    <location>
        <begin position="394"/>
        <end position="416"/>
    </location>
</feature>
<feature type="transmembrane region" description="Helical" evidence="25">
    <location>
        <begin position="200"/>
        <end position="220"/>
    </location>
</feature>
<feature type="transmembrane region" description="Helical" evidence="25">
    <location>
        <begin position="428"/>
        <end position="447"/>
    </location>
</feature>
<accession>A0A9D5S7F5</accession>
<comment type="catalytic activity">
    <reaction evidence="20">
        <text>L-lysyl-glycine(out) = L-lysyl-glycine(in)</text>
        <dbReference type="Rhea" id="RHEA:79407"/>
        <dbReference type="ChEBI" id="CHEBI:191202"/>
    </reaction>
</comment>
<dbReference type="PROSITE" id="PS50850">
    <property type="entry name" value="MFS"/>
    <property type="match status" value="1"/>
</dbReference>
<dbReference type="Pfam" id="PF07690">
    <property type="entry name" value="MFS_1"/>
    <property type="match status" value="1"/>
</dbReference>
<dbReference type="InterPro" id="IPR052187">
    <property type="entry name" value="MFSD1"/>
</dbReference>
<comment type="similarity">
    <text evidence="2">Belongs to the major facilitator superfamily.</text>
</comment>
<comment type="catalytic activity">
    <reaction evidence="10">
        <text>L-alpha-aminoacyl-L-arginine(out) = L-alpha-aminoacyl-L-arginine(in)</text>
        <dbReference type="Rhea" id="RHEA:79367"/>
        <dbReference type="ChEBI" id="CHEBI:229968"/>
    </reaction>
</comment>
<evidence type="ECO:0000256" key="7">
    <source>
        <dbReference type="ARBA" id="ARBA00023228"/>
    </source>
</evidence>
<comment type="catalytic activity">
    <reaction evidence="11">
        <text>L-alpha-aminoacyl-L-histidine(out) = L-alpha-aminoacyl-L-histidine(in)</text>
        <dbReference type="Rhea" id="RHEA:79375"/>
        <dbReference type="ChEBI" id="CHEBI:229967"/>
    </reaction>
</comment>
<keyword evidence="3" id="KW-0813">Transport</keyword>
<comment type="catalytic activity">
    <reaction evidence="16">
        <text>L-lysyl-L-lysine(out) = L-lysyl-L-lysine(in)</text>
        <dbReference type="Rhea" id="RHEA:79403"/>
        <dbReference type="ChEBI" id="CHEBI:229956"/>
    </reaction>
</comment>
<evidence type="ECO:0000256" key="25">
    <source>
        <dbReference type="SAM" id="Phobius"/>
    </source>
</evidence>
<evidence type="ECO:0000256" key="10">
    <source>
        <dbReference type="ARBA" id="ARBA00044881"/>
    </source>
</evidence>
<protein>
    <recommendedName>
        <fullName evidence="21">Lysosomal dipeptide transporter MFSD1</fullName>
    </recommendedName>
    <alternativeName>
        <fullName evidence="22">Major facilitator superfamily domain-containing protein 1</fullName>
    </alternativeName>
</protein>
<comment type="catalytic activity">
    <reaction evidence="14">
        <text>L-aspartyl-L-lysine(out) = L-aspartyl-L-lysine(in)</text>
        <dbReference type="Rhea" id="RHEA:79411"/>
        <dbReference type="ChEBI" id="CHEBI:229953"/>
    </reaction>
</comment>
<evidence type="ECO:0000256" key="6">
    <source>
        <dbReference type="ARBA" id="ARBA00023136"/>
    </source>
</evidence>
<evidence type="ECO:0000256" key="12">
    <source>
        <dbReference type="ARBA" id="ARBA00044891"/>
    </source>
</evidence>
<keyword evidence="7" id="KW-0458">Lysosome</keyword>
<comment type="catalytic activity">
    <reaction evidence="9">
        <text>L-histidyl-glycine(out) = L-histidyl-glycine(in)</text>
        <dbReference type="Rhea" id="RHEA:79395"/>
        <dbReference type="ChEBI" id="CHEBI:229957"/>
    </reaction>
</comment>
<feature type="transmembrane region" description="Helical" evidence="25">
    <location>
        <begin position="165"/>
        <end position="188"/>
    </location>
</feature>
<name>A0A9D5S7F5_XYLRU</name>
<feature type="transmembrane region" description="Helical" evidence="25">
    <location>
        <begin position="327"/>
        <end position="346"/>
    </location>
</feature>
<feature type="domain" description="Major facilitator superfamily (MFS) profile" evidence="26">
    <location>
        <begin position="19"/>
        <end position="452"/>
    </location>
</feature>
<feature type="transmembrane region" description="Helical" evidence="25">
    <location>
        <begin position="261"/>
        <end position="280"/>
    </location>
</feature>
<feature type="transmembrane region" description="Helical" evidence="25">
    <location>
        <begin position="62"/>
        <end position="84"/>
    </location>
</feature>
<evidence type="ECO:0000256" key="21">
    <source>
        <dbReference type="ARBA" id="ARBA00044985"/>
    </source>
</evidence>
<dbReference type="InterPro" id="IPR036259">
    <property type="entry name" value="MFS_trans_sf"/>
</dbReference>
<dbReference type="PANTHER" id="PTHR23512:SF3">
    <property type="entry name" value="MAJOR FACILITATOR SUPERFAMILY DOMAIN-CONTAINING PROTEIN 1"/>
    <property type="match status" value="1"/>
</dbReference>
<dbReference type="PANTHER" id="PTHR23512">
    <property type="entry name" value="MAJOR FACILITATOR SUPERFAMILY DOMAIN-CONTAINING PROTEIN 1"/>
    <property type="match status" value="1"/>
</dbReference>
<evidence type="ECO:0000259" key="26">
    <source>
        <dbReference type="PROSITE" id="PS50850"/>
    </source>
</evidence>
<evidence type="ECO:0000256" key="2">
    <source>
        <dbReference type="ARBA" id="ARBA00008335"/>
    </source>
</evidence>
<feature type="transmembrane region" description="Helical" evidence="25">
    <location>
        <begin position="131"/>
        <end position="153"/>
    </location>
</feature>
<evidence type="ECO:0000256" key="3">
    <source>
        <dbReference type="ARBA" id="ARBA00022448"/>
    </source>
</evidence>
<proteinExistence type="inferred from homology"/>
<evidence type="ECO:0000256" key="5">
    <source>
        <dbReference type="ARBA" id="ARBA00022989"/>
    </source>
</evidence>
<comment type="catalytic activity">
    <reaction evidence="8">
        <text>L-lysyl-L-alanine(out) = L-lysyl-L-alanine(in)</text>
        <dbReference type="Rhea" id="RHEA:79399"/>
        <dbReference type="ChEBI" id="CHEBI:229954"/>
    </reaction>
</comment>
<keyword evidence="6 25" id="KW-0472">Membrane</keyword>
<evidence type="ECO:0000256" key="20">
    <source>
        <dbReference type="ARBA" id="ARBA00044924"/>
    </source>
</evidence>
<evidence type="ECO:0000256" key="11">
    <source>
        <dbReference type="ARBA" id="ARBA00044884"/>
    </source>
</evidence>
<dbReference type="Gene3D" id="1.20.1250.20">
    <property type="entry name" value="MFS general substrate transporter like domains"/>
    <property type="match status" value="2"/>
</dbReference>
<keyword evidence="5 25" id="KW-1133">Transmembrane helix</keyword>
<comment type="catalytic activity">
    <reaction evidence="12">
        <text>L-lysyl-L-alpha-amino acid(out) = L-lysyl-L-alpha-amino acid(in)</text>
        <dbReference type="Rhea" id="RHEA:79387"/>
        <dbReference type="ChEBI" id="CHEBI:229965"/>
    </reaction>
</comment>
<dbReference type="SUPFAM" id="SSF103473">
    <property type="entry name" value="MFS general substrate transporter"/>
    <property type="match status" value="1"/>
</dbReference>
<evidence type="ECO:0000256" key="22">
    <source>
        <dbReference type="ARBA" id="ARBA00045018"/>
    </source>
</evidence>
<comment type="subunit">
    <text evidence="24">Homodimer. Interacts with lysosomal protein GLMP (via lumenal domain); the interaction starts while both proteins are still in the endoplasmic reticulum and is required for stabilization of MFSD1 in lysosomes but has no direct effect on its targeting to lysosomes or transporter activity.</text>
</comment>
<dbReference type="GO" id="GO:0022857">
    <property type="term" value="F:transmembrane transporter activity"/>
    <property type="evidence" value="ECO:0007669"/>
    <property type="project" value="InterPro"/>
</dbReference>
<dbReference type="GO" id="GO:0005765">
    <property type="term" value="C:lysosomal membrane"/>
    <property type="evidence" value="ECO:0007669"/>
    <property type="project" value="UniProtKB-SubCell"/>
</dbReference>
<evidence type="ECO:0000256" key="14">
    <source>
        <dbReference type="ARBA" id="ARBA00044898"/>
    </source>
</evidence>
<comment type="catalytic activity">
    <reaction evidence="17">
        <text>L-arginyl-glycine(out) = L-arginyl-glycine(in)</text>
        <dbReference type="Rhea" id="RHEA:79391"/>
        <dbReference type="ChEBI" id="CHEBI:229955"/>
    </reaction>
</comment>
<comment type="caution">
    <text evidence="27">The sequence shown here is derived from an EMBL/GenBank/DDBJ whole genome shotgun (WGS) entry which is preliminary data.</text>
</comment>
<evidence type="ECO:0000256" key="24">
    <source>
        <dbReference type="ARBA" id="ARBA00046376"/>
    </source>
</evidence>
<feature type="transmembrane region" description="Helical" evidence="25">
    <location>
        <begin position="300"/>
        <end position="320"/>
    </location>
</feature>
<evidence type="ECO:0000256" key="17">
    <source>
        <dbReference type="ARBA" id="ARBA00044903"/>
    </source>
</evidence>
<evidence type="ECO:0000313" key="27">
    <source>
        <dbReference type="EMBL" id="MBE6270768.1"/>
    </source>
</evidence>
<evidence type="ECO:0000256" key="18">
    <source>
        <dbReference type="ARBA" id="ARBA00044912"/>
    </source>
</evidence>
<organism evidence="27 28">
    <name type="scientific">Xylanibacter ruminicola</name>
    <name type="common">Prevotella ruminicola</name>
    <dbReference type="NCBI Taxonomy" id="839"/>
    <lineage>
        <taxon>Bacteria</taxon>
        <taxon>Pseudomonadati</taxon>
        <taxon>Bacteroidota</taxon>
        <taxon>Bacteroidia</taxon>
        <taxon>Bacteroidales</taxon>
        <taxon>Prevotellaceae</taxon>
        <taxon>Xylanibacter</taxon>
    </lineage>
</organism>
<evidence type="ECO:0000256" key="19">
    <source>
        <dbReference type="ARBA" id="ARBA00044919"/>
    </source>
</evidence>
<comment type="catalytic activity">
    <reaction evidence="15">
        <text>L-arginyl-L-alpha-amino acid(out) = L-arginyl-L-alpha-amino acid(in)</text>
        <dbReference type="Rhea" id="RHEA:79371"/>
        <dbReference type="ChEBI" id="CHEBI:84315"/>
    </reaction>
</comment>
<feature type="transmembrane region" description="Helical" evidence="25">
    <location>
        <begin position="14"/>
        <end position="33"/>
    </location>
</feature>
<evidence type="ECO:0000256" key="1">
    <source>
        <dbReference type="ARBA" id="ARBA00004155"/>
    </source>
</evidence>
<evidence type="ECO:0000256" key="16">
    <source>
        <dbReference type="ARBA" id="ARBA00044900"/>
    </source>
</evidence>
<dbReference type="EMBL" id="SUYC01000007">
    <property type="protein sequence ID" value="MBE6270768.1"/>
    <property type="molecule type" value="Genomic_DNA"/>
</dbReference>
<comment type="catalytic activity">
    <reaction evidence="13">
        <text>L-alpha-aminoacyl-L-lysine(out) = L-alpha-aminoacyl-L-lysine(in)</text>
        <dbReference type="Rhea" id="RHEA:79383"/>
        <dbReference type="ChEBI" id="CHEBI:229966"/>
    </reaction>
</comment>
<feature type="transmembrane region" description="Helical" evidence="25">
    <location>
        <begin position="91"/>
        <end position="111"/>
    </location>
</feature>
<sequence length="462" mass="50145">MTTVIRQQLNDSPFARWTVLIIVATAMMMGYFVNDVMSPLESLLELPKEQGGLGWTPADYGFFSGAGSFINVFLLMLFFSGLILDKMGIRFTGTLACSLMAIGTLIKYYAVTTEFGNEPIAFLDYQLPASAVWASLGFAIFGVGYEMTGISVSKAMVRWFTGHELALAMGIQLAMARLGTAAALSISAPIARHYTLSMPLLISLAFLCIGLLAFLVFCIMDRKLDESRPSSTSNSSKTSDSRHTGDEFHFSDILVTLRNPGFWLITLFCVLFYSAVSPFLKFSTKLMVMKYGVDPDIAGFFSSIAPFGTILMTPLFGLIYDRYGKGVTLVITGALMLTAVHFGFSLPIPPSFGGDGGGFAIALMVTLSIGYSLAPAALWPCVPKIIPLKCLGTAYSMIFFIQNFGRAVIPMCVGIANETDPTYTTSMLIFGFTALGAAITAVTMLIVDKRKNYGLQLPNIRK</sequence>
<comment type="catalytic activity">
    <reaction evidence="18">
        <text>L-histidyl-L-alpha-amino acid(out) = L-histidyl-L-alpha-amino acid(in)</text>
        <dbReference type="Rhea" id="RHEA:79379"/>
        <dbReference type="ChEBI" id="CHEBI:229964"/>
    </reaction>
</comment>
<dbReference type="Proteomes" id="UP000806522">
    <property type="component" value="Unassembled WGS sequence"/>
</dbReference>
<evidence type="ECO:0000256" key="13">
    <source>
        <dbReference type="ARBA" id="ARBA00044893"/>
    </source>
</evidence>
<reference evidence="27" key="1">
    <citation type="submission" date="2019-04" db="EMBL/GenBank/DDBJ databases">
        <title>Evolution of Biomass-Degrading Anaerobic Consortia Revealed by Metagenomics.</title>
        <authorList>
            <person name="Peng X."/>
        </authorList>
    </citation>
    <scope>NUCLEOTIDE SEQUENCE</scope>
    <source>
        <strain evidence="27">SIG140</strain>
    </source>
</reference>
<comment type="catalytic activity">
    <reaction evidence="19">
        <text>L-alanyl-L-lysine(out) = L-alanyl-L-lysine(in)</text>
        <dbReference type="Rhea" id="RHEA:79415"/>
        <dbReference type="ChEBI" id="CHEBI:192470"/>
    </reaction>
</comment>
<comment type="function">
    <text evidence="23">Lysosomal dipeptide uniporter that selectively exports lysine, arginine or histidine-containing dipeptides with a net positive charge from the lysosome lumen into the cytosol. Could play a role in a specific type of protein O-glycosylation indirectly regulating macrophages migration and tissue invasion. Also essential for liver homeostasis.</text>
</comment>
<gene>
    <name evidence="27" type="ORF">E7101_07440</name>
</gene>
<evidence type="ECO:0000256" key="4">
    <source>
        <dbReference type="ARBA" id="ARBA00022692"/>
    </source>
</evidence>
<evidence type="ECO:0000256" key="8">
    <source>
        <dbReference type="ARBA" id="ARBA00044876"/>
    </source>
</evidence>
<dbReference type="InterPro" id="IPR020846">
    <property type="entry name" value="MFS_dom"/>
</dbReference>
<evidence type="ECO:0000256" key="23">
    <source>
        <dbReference type="ARBA" id="ARBA00045709"/>
    </source>
</evidence>